<dbReference type="AlphaFoldDB" id="A0A0F6MSF7"/>
<dbReference type="Pfam" id="PF11536">
    <property type="entry name" value="DUF3226"/>
    <property type="match status" value="1"/>
</dbReference>
<organism evidence="1">
    <name type="scientific">Treponema denticola OTK</name>
    <dbReference type="NCBI Taxonomy" id="999434"/>
    <lineage>
        <taxon>Bacteria</taxon>
        <taxon>Pseudomonadati</taxon>
        <taxon>Spirochaetota</taxon>
        <taxon>Spirochaetia</taxon>
        <taxon>Spirochaetales</taxon>
        <taxon>Treponemataceae</taxon>
        <taxon>Treponema</taxon>
    </lineage>
</organism>
<evidence type="ECO:0008006" key="2">
    <source>
        <dbReference type="Google" id="ProtNLM"/>
    </source>
</evidence>
<dbReference type="RefSeq" id="WP_002678313.1">
    <property type="nucleotide sequence ID" value="NZ_CM001797.1"/>
</dbReference>
<evidence type="ECO:0000313" key="1">
    <source>
        <dbReference type="EMBL" id="EMB24805.1"/>
    </source>
</evidence>
<dbReference type="EMBL" id="AGDY01000001">
    <property type="protein sequence ID" value="EMB24805.1"/>
    <property type="molecule type" value="Genomic_DNA"/>
</dbReference>
<reference evidence="1" key="1">
    <citation type="submission" date="2012-01" db="EMBL/GenBank/DDBJ databases">
        <title>The Genome Sequence of Treponema denticola OTK.</title>
        <authorList>
            <consortium name="The Broad Institute Genome Sequencing Platform"/>
            <person name="Earl A."/>
            <person name="Ward D."/>
            <person name="Feldgarden M."/>
            <person name="Gevers D."/>
            <person name="Blanton J.M."/>
            <person name="Fenno C.J."/>
            <person name="Baranova O.V."/>
            <person name="Mathney J."/>
            <person name="Dewhirst F.E."/>
            <person name="Izard J."/>
            <person name="Young S.K."/>
            <person name="Zeng Q."/>
            <person name="Gargeya S."/>
            <person name="Fitzgerald M."/>
            <person name="Haas B."/>
            <person name="Abouelleil A."/>
            <person name="Alvarado L."/>
            <person name="Arachchi H.M."/>
            <person name="Berlin A."/>
            <person name="Chapman S.B."/>
            <person name="Gearin G."/>
            <person name="Goldberg J."/>
            <person name="Griggs A."/>
            <person name="Gujja S."/>
            <person name="Hansen M."/>
            <person name="Heiman D."/>
            <person name="Howarth C."/>
            <person name="Larimer J."/>
            <person name="Lui A."/>
            <person name="MacDonald P.J.P."/>
            <person name="McCowen C."/>
            <person name="Montmayeur A."/>
            <person name="Murphy C."/>
            <person name="Neiman D."/>
            <person name="Pearson M."/>
            <person name="Priest M."/>
            <person name="Roberts A."/>
            <person name="Saif S."/>
            <person name="Shea T."/>
            <person name="Sisk P."/>
            <person name="Stolte C."/>
            <person name="Sykes S."/>
            <person name="Wortman J."/>
            <person name="Nusbaum C."/>
            <person name="Birren B."/>
        </authorList>
    </citation>
    <scope>NUCLEOTIDE SEQUENCE [LARGE SCALE GENOMIC DNA]</scope>
    <source>
        <strain evidence="1">OTK</strain>
    </source>
</reference>
<dbReference type="PATRIC" id="fig|999434.4.peg.38"/>
<comment type="caution">
    <text evidence="1">The sequence shown here is derived from an EMBL/GenBank/DDBJ whole genome shotgun (WGS) entry which is preliminary data.</text>
</comment>
<dbReference type="SUPFAM" id="SSF160945">
    <property type="entry name" value="PH0156-like"/>
    <property type="match status" value="1"/>
</dbReference>
<dbReference type="HOGENOM" id="CLU_105713_0_0_12"/>
<proteinExistence type="predicted"/>
<dbReference type="Proteomes" id="UP000011701">
    <property type="component" value="Chromosome"/>
</dbReference>
<gene>
    <name evidence="1" type="ORF">HMPREF9723_00036</name>
</gene>
<dbReference type="InterPro" id="IPR024508">
    <property type="entry name" value="DUF3226"/>
</dbReference>
<protein>
    <recommendedName>
        <fullName evidence="2">DUF4435 domain-containing protein</fullName>
    </recommendedName>
</protein>
<name>A0A0F6MSF7_TREDN</name>
<sequence length="224" mass="25387">MPEKSKAASLEESKSEEHISITSSYLLLVEGKDEYHFFNALLEFLTIKKVQVHDVGGKDKFKKKMTSFVKIPGFSNVKKLGFVRDAEKESAKRAFDSICDILKANELPCPKSIGKVEYSEDTEITQIGIFIMPNNKDEGMLENLCLSSIENDPFSAERKSYMSALKEYFKENKSFNIPKAETQIYLASKVPIVTALGLGAEKGYWDFNNSAFDDIKKFLRDLFC</sequence>
<accession>A0A0F6MSF7</accession>